<sequence>MWVVGYCAVGPLAYWLPNWRQLIFTTSAPMLLFALVYYFTIPESFHYLVLKKEQNKVTEWMRRANSSADRLGTPVVDGITATQLCNNFQAIKIKLLKDQRSFPQAGLVQQLLSSRVLLLYTLVMLYLWTCDTFVYYGLSLHSTQMSGNKFLNFAFMGLIEIHRI</sequence>
<feature type="transmembrane region" description="Helical" evidence="5">
    <location>
        <begin position="22"/>
        <end position="41"/>
    </location>
</feature>
<comment type="subcellular location">
    <subcellularLocation>
        <location evidence="1">Membrane</location>
        <topology evidence="1">Multi-pass membrane protein</topology>
    </subcellularLocation>
</comment>
<dbReference type="AlphaFoldDB" id="A0A915ERI2"/>
<accession>A0A915ERI2</accession>
<evidence type="ECO:0000313" key="6">
    <source>
        <dbReference type="Proteomes" id="UP000887574"/>
    </source>
</evidence>
<evidence type="ECO:0000256" key="1">
    <source>
        <dbReference type="ARBA" id="ARBA00004141"/>
    </source>
</evidence>
<evidence type="ECO:0000256" key="4">
    <source>
        <dbReference type="ARBA" id="ARBA00023136"/>
    </source>
</evidence>
<proteinExistence type="predicted"/>
<dbReference type="WBParaSite" id="jg8720">
    <property type="protein sequence ID" value="jg8720"/>
    <property type="gene ID" value="jg8720"/>
</dbReference>
<name>A0A915ERI2_9BILA</name>
<evidence type="ECO:0000313" key="7">
    <source>
        <dbReference type="WBParaSite" id="jg8720"/>
    </source>
</evidence>
<organism evidence="6 7">
    <name type="scientific">Ditylenchus dipsaci</name>
    <dbReference type="NCBI Taxonomy" id="166011"/>
    <lineage>
        <taxon>Eukaryota</taxon>
        <taxon>Metazoa</taxon>
        <taxon>Ecdysozoa</taxon>
        <taxon>Nematoda</taxon>
        <taxon>Chromadorea</taxon>
        <taxon>Rhabditida</taxon>
        <taxon>Tylenchina</taxon>
        <taxon>Tylenchomorpha</taxon>
        <taxon>Sphaerularioidea</taxon>
        <taxon>Anguinidae</taxon>
        <taxon>Anguininae</taxon>
        <taxon>Ditylenchus</taxon>
    </lineage>
</organism>
<feature type="transmembrane region" description="Helical" evidence="5">
    <location>
        <begin position="117"/>
        <end position="138"/>
    </location>
</feature>
<dbReference type="Proteomes" id="UP000887574">
    <property type="component" value="Unplaced"/>
</dbReference>
<evidence type="ECO:0000256" key="5">
    <source>
        <dbReference type="SAM" id="Phobius"/>
    </source>
</evidence>
<evidence type="ECO:0000256" key="3">
    <source>
        <dbReference type="ARBA" id="ARBA00022989"/>
    </source>
</evidence>
<evidence type="ECO:0000256" key="2">
    <source>
        <dbReference type="ARBA" id="ARBA00022692"/>
    </source>
</evidence>
<dbReference type="Gene3D" id="1.20.1250.20">
    <property type="entry name" value="MFS general substrate transporter like domains"/>
    <property type="match status" value="1"/>
</dbReference>
<keyword evidence="6" id="KW-1185">Reference proteome</keyword>
<reference evidence="7" key="1">
    <citation type="submission" date="2022-11" db="UniProtKB">
        <authorList>
            <consortium name="WormBaseParasite"/>
        </authorList>
    </citation>
    <scope>IDENTIFICATION</scope>
</reference>
<keyword evidence="4 5" id="KW-0472">Membrane</keyword>
<keyword evidence="2 5" id="KW-0812">Transmembrane</keyword>
<dbReference type="PANTHER" id="PTHR24064">
    <property type="entry name" value="SOLUTE CARRIER FAMILY 22 MEMBER"/>
    <property type="match status" value="1"/>
</dbReference>
<dbReference type="SUPFAM" id="SSF103473">
    <property type="entry name" value="MFS general substrate transporter"/>
    <property type="match status" value="1"/>
</dbReference>
<keyword evidence="3 5" id="KW-1133">Transmembrane helix</keyword>
<dbReference type="InterPro" id="IPR036259">
    <property type="entry name" value="MFS_trans_sf"/>
</dbReference>
<protein>
    <submittedName>
        <fullName evidence="7">Uncharacterized protein</fullName>
    </submittedName>
</protein>
<dbReference type="GO" id="GO:0016020">
    <property type="term" value="C:membrane"/>
    <property type="evidence" value="ECO:0007669"/>
    <property type="project" value="UniProtKB-SubCell"/>
</dbReference>